<dbReference type="Proteomes" id="UP000252770">
    <property type="component" value="Unassembled WGS sequence"/>
</dbReference>
<name>A0A367YVX4_9ACTN</name>
<sequence length="163" mass="16697">MSDEVRVAQTALYGAPLSEVLRRCGQVLGLNQAELARALGISAPMLSQLINAHRVKIANPLAAARLQAMNDAVDAVEAGRMDVSVALAAVAAVQAGGDLLSTRRTGPRTAPAERLEAALRGVATPEEYLSAADVLAGTHPGVSQLLRLLGSGRAGQLLGGEDG</sequence>
<dbReference type="InterPro" id="IPR010982">
    <property type="entry name" value="Lambda_DNA-bd_dom_sf"/>
</dbReference>
<dbReference type="SUPFAM" id="SSF47413">
    <property type="entry name" value="lambda repressor-like DNA-binding domains"/>
    <property type="match status" value="1"/>
</dbReference>
<dbReference type="RefSeq" id="WP_114126232.1">
    <property type="nucleotide sequence ID" value="NZ_QOUI01000004.1"/>
</dbReference>
<gene>
    <name evidence="1" type="ORF">DT076_08605</name>
</gene>
<dbReference type="EMBL" id="QOUI01000004">
    <property type="protein sequence ID" value="RCK70046.1"/>
    <property type="molecule type" value="Genomic_DNA"/>
</dbReference>
<protein>
    <submittedName>
        <fullName evidence="1">DNA-binding protein</fullName>
    </submittedName>
</protein>
<dbReference type="InterPro" id="IPR001387">
    <property type="entry name" value="Cro/C1-type_HTH"/>
</dbReference>
<dbReference type="Gene3D" id="1.10.260.40">
    <property type="entry name" value="lambda repressor-like DNA-binding domains"/>
    <property type="match status" value="1"/>
</dbReference>
<dbReference type="GO" id="GO:0003677">
    <property type="term" value="F:DNA binding"/>
    <property type="evidence" value="ECO:0007669"/>
    <property type="project" value="UniProtKB-KW"/>
</dbReference>
<accession>A0A367YVX4</accession>
<evidence type="ECO:0000313" key="1">
    <source>
        <dbReference type="EMBL" id="RCK70046.1"/>
    </source>
</evidence>
<keyword evidence="1" id="KW-0238">DNA-binding</keyword>
<evidence type="ECO:0000313" key="2">
    <source>
        <dbReference type="Proteomes" id="UP000252770"/>
    </source>
</evidence>
<dbReference type="CDD" id="cd00093">
    <property type="entry name" value="HTH_XRE"/>
    <property type="match status" value="1"/>
</dbReference>
<proteinExistence type="predicted"/>
<keyword evidence="2" id="KW-1185">Reference proteome</keyword>
<comment type="caution">
    <text evidence="1">The sequence shown here is derived from an EMBL/GenBank/DDBJ whole genome shotgun (WGS) entry which is preliminary data.</text>
</comment>
<organism evidence="1 2">
    <name type="scientific">Desertihabitans brevis</name>
    <dbReference type="NCBI Taxonomy" id="2268447"/>
    <lineage>
        <taxon>Bacteria</taxon>
        <taxon>Bacillati</taxon>
        <taxon>Actinomycetota</taxon>
        <taxon>Actinomycetes</taxon>
        <taxon>Propionibacteriales</taxon>
        <taxon>Propionibacteriaceae</taxon>
        <taxon>Desertihabitans</taxon>
    </lineage>
</organism>
<reference evidence="1 2" key="1">
    <citation type="submission" date="2018-07" db="EMBL/GenBank/DDBJ databases">
        <title>Desertimonas flava gen. nov. sp. nov.</title>
        <authorList>
            <person name="Liu S."/>
        </authorList>
    </citation>
    <scope>NUCLEOTIDE SEQUENCE [LARGE SCALE GENOMIC DNA]</scope>
    <source>
        <strain evidence="1 2">16Sb5-5</strain>
    </source>
</reference>
<dbReference type="AlphaFoldDB" id="A0A367YVX4"/>